<evidence type="ECO:0000256" key="4">
    <source>
        <dbReference type="SAM" id="Phobius"/>
    </source>
</evidence>
<evidence type="ECO:0000256" key="1">
    <source>
        <dbReference type="ARBA" id="ARBA00023015"/>
    </source>
</evidence>
<dbReference type="PROSITE" id="PS01124">
    <property type="entry name" value="HTH_ARAC_FAMILY_2"/>
    <property type="match status" value="1"/>
</dbReference>
<dbReference type="PANTHER" id="PTHR43280">
    <property type="entry name" value="ARAC-FAMILY TRANSCRIPTIONAL REGULATOR"/>
    <property type="match status" value="1"/>
</dbReference>
<accession>A0ABM9PHM6</accession>
<keyword evidence="1" id="KW-0805">Transcription regulation</keyword>
<evidence type="ECO:0000313" key="7">
    <source>
        <dbReference type="Proteomes" id="UP001497602"/>
    </source>
</evidence>
<name>A0ABM9PHM6_9FLAO</name>
<evidence type="ECO:0000313" key="6">
    <source>
        <dbReference type="EMBL" id="CAL2105106.1"/>
    </source>
</evidence>
<dbReference type="PANTHER" id="PTHR43280:SF28">
    <property type="entry name" value="HTH-TYPE TRANSCRIPTIONAL ACTIVATOR RHAS"/>
    <property type="match status" value="1"/>
</dbReference>
<feature type="transmembrane region" description="Helical" evidence="4">
    <location>
        <begin position="401"/>
        <end position="418"/>
    </location>
</feature>
<dbReference type="Pfam" id="PF12833">
    <property type="entry name" value="HTH_18"/>
    <property type="match status" value="1"/>
</dbReference>
<keyword evidence="4" id="KW-0472">Membrane</keyword>
<keyword evidence="2" id="KW-0238">DNA-binding</keyword>
<gene>
    <name evidence="6" type="ORF">T190115A13A_120101</name>
</gene>
<dbReference type="Gene3D" id="1.10.10.60">
    <property type="entry name" value="Homeodomain-like"/>
    <property type="match status" value="2"/>
</dbReference>
<evidence type="ECO:0000256" key="2">
    <source>
        <dbReference type="ARBA" id="ARBA00023125"/>
    </source>
</evidence>
<proteinExistence type="predicted"/>
<feature type="domain" description="HTH araC/xylS-type" evidence="5">
    <location>
        <begin position="460"/>
        <end position="568"/>
    </location>
</feature>
<comment type="caution">
    <text evidence="6">The sequence shown here is derived from an EMBL/GenBank/DDBJ whole genome shotgun (WGS) entry which is preliminary data.</text>
</comment>
<keyword evidence="3" id="KW-0804">Transcription</keyword>
<dbReference type="SMART" id="SM00342">
    <property type="entry name" value="HTH_ARAC"/>
    <property type="match status" value="1"/>
</dbReference>
<dbReference type="InterPro" id="IPR009057">
    <property type="entry name" value="Homeodomain-like_sf"/>
</dbReference>
<dbReference type="PRINTS" id="PR00032">
    <property type="entry name" value="HTHARAC"/>
</dbReference>
<evidence type="ECO:0000256" key="3">
    <source>
        <dbReference type="ARBA" id="ARBA00023163"/>
    </source>
</evidence>
<keyword evidence="7" id="KW-1185">Reference proteome</keyword>
<dbReference type="InterPro" id="IPR018060">
    <property type="entry name" value="HTH_AraC"/>
</dbReference>
<sequence length="571" mass="67249">MALKNIPCLFLFLFLICPKLFSQNEKELNILKKTLKYKNNNPDSLIILSRELQKSNDQCMVIDGLSNEAYGFYRKKDYEKSREASLRLIDYANKLLEGNIIEDCYINSKVSGYNRLFWIEKNKENYKKAYEYIVQMTNTNEKYKATNPNYPRHKITIALSKALVKRKLQFLEESKSILLKAYKECTSPLFEKLEKDYFFKQQKAHILNSLGNSYFSLYKKNNLSSDLDSASYYYDKAYLVTKTFTPKHKDSKILYHIKKTEVAIAGKNYNEALNLINNYKNICNDFNYYHYEFFQKAICFYNLKQQDSTIHYANKLLRGHKRKNCKRSNLITIYDILSNQYNTMNKLDSAFKYSKLTMKQYGLAEKNKEKTYQLLYENDYKKAQKLNHEIITQESKKQNSIIAFFIGVISILSLFMYYKIKKEKSKKISLIKEFNAKESKTQQVSTPTKKEYNIGIELENQIINEIERINNTLAFLDANFSINTISDNINTNSTYVSFVFNKKYNEPFKQYYTKLRINYIIEKLKSDTTYRKYAIQALAEEVGYTNASAFTRAFKKQVGLTPSAFLKSLDS</sequence>
<reference evidence="6 7" key="1">
    <citation type="submission" date="2024-05" db="EMBL/GenBank/DDBJ databases">
        <authorList>
            <person name="Duchaud E."/>
        </authorList>
    </citation>
    <scope>NUCLEOTIDE SEQUENCE [LARGE SCALE GENOMIC DNA]</scope>
    <source>
        <strain evidence="6">Ena-SAMPLE-TAB-13-05-2024-13:56:06:370-140305</strain>
    </source>
</reference>
<evidence type="ECO:0000259" key="5">
    <source>
        <dbReference type="PROSITE" id="PS01124"/>
    </source>
</evidence>
<dbReference type="InterPro" id="IPR020449">
    <property type="entry name" value="Tscrpt_reg_AraC-type_HTH"/>
</dbReference>
<dbReference type="RefSeq" id="WP_348706001.1">
    <property type="nucleotide sequence ID" value="NZ_CAXIYA010000036.1"/>
</dbReference>
<keyword evidence="4" id="KW-0812">Transmembrane</keyword>
<keyword evidence="4" id="KW-1133">Transmembrane helix</keyword>
<dbReference type="Proteomes" id="UP001497602">
    <property type="component" value="Unassembled WGS sequence"/>
</dbReference>
<protein>
    <submittedName>
        <fullName evidence="6">AraC family transcriptional regulator</fullName>
    </submittedName>
</protein>
<dbReference type="EMBL" id="CAXJRC010000003">
    <property type="protein sequence ID" value="CAL2105106.1"/>
    <property type="molecule type" value="Genomic_DNA"/>
</dbReference>
<dbReference type="SUPFAM" id="SSF46689">
    <property type="entry name" value="Homeodomain-like"/>
    <property type="match status" value="1"/>
</dbReference>
<organism evidence="6 7">
    <name type="scientific">Tenacibaculum vairaonense</name>
    <dbReference type="NCBI Taxonomy" id="3137860"/>
    <lineage>
        <taxon>Bacteria</taxon>
        <taxon>Pseudomonadati</taxon>
        <taxon>Bacteroidota</taxon>
        <taxon>Flavobacteriia</taxon>
        <taxon>Flavobacteriales</taxon>
        <taxon>Flavobacteriaceae</taxon>
        <taxon>Tenacibaculum</taxon>
    </lineage>
</organism>